<keyword evidence="11" id="KW-1185">Reference proteome</keyword>
<dbReference type="Proteomes" id="UP001219934">
    <property type="component" value="Unassembled WGS sequence"/>
</dbReference>
<keyword evidence="3" id="KW-0732">Signal</keyword>
<protein>
    <recommendedName>
        <fullName evidence="9">VWA N-terminal domain-containing protein</fullName>
    </recommendedName>
</protein>
<keyword evidence="5" id="KW-1133">Transmembrane helix</keyword>
<feature type="compositionally biased region" description="Acidic residues" evidence="8">
    <location>
        <begin position="36"/>
        <end position="45"/>
    </location>
</feature>
<evidence type="ECO:0000256" key="1">
    <source>
        <dbReference type="ARBA" id="ARBA00004479"/>
    </source>
</evidence>
<evidence type="ECO:0000256" key="2">
    <source>
        <dbReference type="ARBA" id="ARBA00022692"/>
    </source>
</evidence>
<organism evidence="10 11">
    <name type="scientific">Pogonophryne albipinna</name>
    <dbReference type="NCBI Taxonomy" id="1090488"/>
    <lineage>
        <taxon>Eukaryota</taxon>
        <taxon>Metazoa</taxon>
        <taxon>Chordata</taxon>
        <taxon>Craniata</taxon>
        <taxon>Vertebrata</taxon>
        <taxon>Euteleostomi</taxon>
        <taxon>Actinopterygii</taxon>
        <taxon>Neopterygii</taxon>
        <taxon>Teleostei</taxon>
        <taxon>Neoteleostei</taxon>
        <taxon>Acanthomorphata</taxon>
        <taxon>Eupercaria</taxon>
        <taxon>Perciformes</taxon>
        <taxon>Notothenioidei</taxon>
        <taxon>Pogonophryne</taxon>
    </lineage>
</organism>
<dbReference type="AlphaFoldDB" id="A0AAD6F9U5"/>
<evidence type="ECO:0000313" key="11">
    <source>
        <dbReference type="Proteomes" id="UP001219934"/>
    </source>
</evidence>
<comment type="subcellular location">
    <subcellularLocation>
        <location evidence="1">Membrane</location>
        <topology evidence="1">Single-pass type I membrane protein</topology>
    </subcellularLocation>
</comment>
<name>A0AAD6F9U5_9TELE</name>
<sequence length="146" mass="17013">KLTREAEQLQKDHEWQDGVTESAISYYDSKAGSDYQTEDGEEENPLESSTSMELEFVDDPNFKYQVNYSSSAVQIPTDIYKGSPTILNELNWTQALEKVFIENRRDDSSLRWQVFGSATGVTRYYPATPWRAPKKIDLYDVRRRPW</sequence>
<feature type="domain" description="VWA N-terminal" evidence="9">
    <location>
        <begin position="6"/>
        <end position="130"/>
    </location>
</feature>
<keyword evidence="7" id="KW-0325">Glycoprotein</keyword>
<dbReference type="Pfam" id="PF08399">
    <property type="entry name" value="VWA_N"/>
    <property type="match status" value="1"/>
</dbReference>
<dbReference type="GO" id="GO:0005245">
    <property type="term" value="F:voltage-gated calcium channel activity"/>
    <property type="evidence" value="ECO:0007669"/>
    <property type="project" value="TreeGrafter"/>
</dbReference>
<evidence type="ECO:0000256" key="5">
    <source>
        <dbReference type="ARBA" id="ARBA00022989"/>
    </source>
</evidence>
<evidence type="ECO:0000256" key="8">
    <source>
        <dbReference type="SAM" id="MobiDB-lite"/>
    </source>
</evidence>
<dbReference type="InterPro" id="IPR051173">
    <property type="entry name" value="Ca_channel_alpha-2/delta"/>
</dbReference>
<evidence type="ECO:0000259" key="9">
    <source>
        <dbReference type="Pfam" id="PF08399"/>
    </source>
</evidence>
<evidence type="ECO:0000256" key="6">
    <source>
        <dbReference type="ARBA" id="ARBA00023136"/>
    </source>
</evidence>
<reference evidence="10" key="1">
    <citation type="submission" date="2022-11" db="EMBL/GenBank/DDBJ databases">
        <title>Chromosome-level genome of Pogonophryne albipinna.</title>
        <authorList>
            <person name="Jo E."/>
        </authorList>
    </citation>
    <scope>NUCLEOTIDE SEQUENCE</scope>
    <source>
        <strain evidence="10">SGF0006</strain>
        <tissue evidence="10">Muscle</tissue>
    </source>
</reference>
<gene>
    <name evidence="10" type="ORF">JOQ06_014799</name>
</gene>
<feature type="non-terminal residue" evidence="10">
    <location>
        <position position="146"/>
    </location>
</feature>
<evidence type="ECO:0000313" key="10">
    <source>
        <dbReference type="EMBL" id="KAJ4927059.1"/>
    </source>
</evidence>
<dbReference type="GO" id="GO:0005891">
    <property type="term" value="C:voltage-gated calcium channel complex"/>
    <property type="evidence" value="ECO:0007669"/>
    <property type="project" value="TreeGrafter"/>
</dbReference>
<proteinExistence type="predicted"/>
<keyword evidence="6" id="KW-0472">Membrane</keyword>
<dbReference type="EMBL" id="JAPTMU010000019">
    <property type="protein sequence ID" value="KAJ4927059.1"/>
    <property type="molecule type" value="Genomic_DNA"/>
</dbReference>
<comment type="caution">
    <text evidence="10">The sequence shown here is derived from an EMBL/GenBank/DDBJ whole genome shotgun (WGS) entry which is preliminary data.</text>
</comment>
<evidence type="ECO:0000256" key="7">
    <source>
        <dbReference type="ARBA" id="ARBA00023180"/>
    </source>
</evidence>
<accession>A0AAD6F9U5</accession>
<keyword evidence="2" id="KW-0812">Transmembrane</keyword>
<keyword evidence="4" id="KW-0106">Calcium</keyword>
<feature type="region of interest" description="Disordered" evidence="8">
    <location>
        <begin position="27"/>
        <end position="51"/>
    </location>
</feature>
<dbReference type="PANTHER" id="PTHR10166:SF7">
    <property type="entry name" value="VOLTAGE-DEPENDENT CALCIUM CHANNEL SUBUNIT ALPHA-2_DELTA-2"/>
    <property type="match status" value="1"/>
</dbReference>
<evidence type="ECO:0000256" key="4">
    <source>
        <dbReference type="ARBA" id="ARBA00022837"/>
    </source>
</evidence>
<evidence type="ECO:0000256" key="3">
    <source>
        <dbReference type="ARBA" id="ARBA00022729"/>
    </source>
</evidence>
<dbReference type="InterPro" id="IPR013608">
    <property type="entry name" value="VWA_N"/>
</dbReference>
<dbReference type="PANTHER" id="PTHR10166">
    <property type="entry name" value="VOLTAGE-DEPENDENT CALCIUM CHANNEL SUBUNIT ALPHA-2/DELTA-RELATED"/>
    <property type="match status" value="1"/>
</dbReference>